<feature type="non-terminal residue" evidence="2">
    <location>
        <position position="1"/>
    </location>
</feature>
<dbReference type="Proteomes" id="UP000694892">
    <property type="component" value="Chromosome 2L"/>
</dbReference>
<accession>A0A974DLJ9</accession>
<sequence>NRNEVVITENNNSITEQITDVVKQPAFIAGIGGACWVILMGFSIWLYWRRKKRKGLSNYAVQSFTFTPAVTFQRGDGGLMSNGSRPGLLNANDATYPWLADSWPASSMPVNNSNNGPNDLVNFSCG</sequence>
<evidence type="ECO:0000313" key="3">
    <source>
        <dbReference type="Proteomes" id="UP000694892"/>
    </source>
</evidence>
<dbReference type="EMBL" id="CM004468">
    <property type="protein sequence ID" value="OCT93908.1"/>
    <property type="molecule type" value="Genomic_DNA"/>
</dbReference>
<keyword evidence="1" id="KW-0812">Transmembrane</keyword>
<dbReference type="EMBL" id="CM004468">
    <property type="protein sequence ID" value="OCT93907.1"/>
    <property type="molecule type" value="Genomic_DNA"/>
</dbReference>
<feature type="transmembrane region" description="Helical" evidence="1">
    <location>
        <begin position="26"/>
        <end position="48"/>
    </location>
</feature>
<proteinExistence type="predicted"/>
<protein>
    <submittedName>
        <fullName evidence="2">Uncharacterized protein</fullName>
    </submittedName>
</protein>
<feature type="non-terminal residue" evidence="2">
    <location>
        <position position="126"/>
    </location>
</feature>
<evidence type="ECO:0000313" key="2">
    <source>
        <dbReference type="EMBL" id="OCT93907.1"/>
    </source>
</evidence>
<evidence type="ECO:0000256" key="1">
    <source>
        <dbReference type="SAM" id="Phobius"/>
    </source>
</evidence>
<gene>
    <name evidence="2" type="ORF">XELAEV_180115754mg</name>
</gene>
<keyword evidence="1" id="KW-1133">Transmembrane helix</keyword>
<dbReference type="AlphaFoldDB" id="A0A974DLJ9"/>
<keyword evidence="1" id="KW-0472">Membrane</keyword>
<name>A0A974DLJ9_XENLA</name>
<organism evidence="2 3">
    <name type="scientific">Xenopus laevis</name>
    <name type="common">African clawed frog</name>
    <dbReference type="NCBI Taxonomy" id="8355"/>
    <lineage>
        <taxon>Eukaryota</taxon>
        <taxon>Metazoa</taxon>
        <taxon>Chordata</taxon>
        <taxon>Craniata</taxon>
        <taxon>Vertebrata</taxon>
        <taxon>Euteleostomi</taxon>
        <taxon>Amphibia</taxon>
        <taxon>Batrachia</taxon>
        <taxon>Anura</taxon>
        <taxon>Pipoidea</taxon>
        <taxon>Pipidae</taxon>
        <taxon>Xenopodinae</taxon>
        <taxon>Xenopus</taxon>
        <taxon>Xenopus</taxon>
    </lineage>
</organism>
<reference evidence="3" key="1">
    <citation type="journal article" date="2016" name="Nature">
        <title>Genome evolution in the allotetraploid frog Xenopus laevis.</title>
        <authorList>
            <person name="Session A.M."/>
            <person name="Uno Y."/>
            <person name="Kwon T."/>
            <person name="Chapman J.A."/>
            <person name="Toyoda A."/>
            <person name="Takahashi S."/>
            <person name="Fukui A."/>
            <person name="Hikosaka A."/>
            <person name="Suzuki A."/>
            <person name="Kondo M."/>
            <person name="van Heeringen S.J."/>
            <person name="Quigley I."/>
            <person name="Heinz S."/>
            <person name="Ogino H."/>
            <person name="Ochi H."/>
            <person name="Hellsten U."/>
            <person name="Lyons J.B."/>
            <person name="Simakov O."/>
            <person name="Putnam N."/>
            <person name="Stites J."/>
            <person name="Kuroki Y."/>
            <person name="Tanaka T."/>
            <person name="Michiue T."/>
            <person name="Watanabe M."/>
            <person name="Bogdanovic O."/>
            <person name="Lister R."/>
            <person name="Georgiou G."/>
            <person name="Paranjpe S.S."/>
            <person name="van Kruijsbergen I."/>
            <person name="Shu S."/>
            <person name="Carlson J."/>
            <person name="Kinoshita T."/>
            <person name="Ohta Y."/>
            <person name="Mawaribuchi S."/>
            <person name="Jenkins J."/>
            <person name="Grimwood J."/>
            <person name="Schmutz J."/>
            <person name="Mitros T."/>
            <person name="Mozaffari S.V."/>
            <person name="Suzuki Y."/>
            <person name="Haramoto Y."/>
            <person name="Yamamoto T.S."/>
            <person name="Takagi C."/>
            <person name="Heald R."/>
            <person name="Miller K."/>
            <person name="Haudenschild C."/>
            <person name="Kitzman J."/>
            <person name="Nakayama T."/>
            <person name="Izutsu Y."/>
            <person name="Robert J."/>
            <person name="Fortriede J."/>
            <person name="Burns K."/>
            <person name="Lotay V."/>
            <person name="Karimi K."/>
            <person name="Yasuoka Y."/>
            <person name="Dichmann D.S."/>
            <person name="Flajnik M.F."/>
            <person name="Houston D.W."/>
            <person name="Shendure J."/>
            <person name="DuPasquier L."/>
            <person name="Vize P.D."/>
            <person name="Zorn A.M."/>
            <person name="Ito M."/>
            <person name="Marcotte E.M."/>
            <person name="Wallingford J.B."/>
            <person name="Ito Y."/>
            <person name="Asashima M."/>
            <person name="Ueno N."/>
            <person name="Matsuda Y."/>
            <person name="Veenstra G.J."/>
            <person name="Fujiyama A."/>
            <person name="Harland R.M."/>
            <person name="Taira M."/>
            <person name="Rokhsar D.S."/>
        </authorList>
    </citation>
    <scope>NUCLEOTIDE SEQUENCE [LARGE SCALE GENOMIC DNA]</scope>
    <source>
        <strain evidence="3">J</strain>
    </source>
</reference>
<reference evidence="2" key="2">
    <citation type="submission" date="2016-05" db="EMBL/GenBank/DDBJ databases">
        <title>WGS assembly of Xenopus laevis.</title>
        <authorList>
            <person name="Session A."/>
            <person name="Uno Y."/>
            <person name="Kwon T."/>
            <person name="Chapman J."/>
            <person name="Toyoda A."/>
            <person name="Takahashi S."/>
            <person name="Fukui A."/>
            <person name="Hikosaka A."/>
            <person name="Putnam N."/>
            <person name="Stites J."/>
            <person name="Van Heeringen S."/>
            <person name="Quigley I."/>
            <person name="Heinz S."/>
            <person name="Hellsten U."/>
            <person name="Lyons J."/>
            <person name="Suzuki A."/>
            <person name="Kondo M."/>
            <person name="Ogino H."/>
            <person name="Ochi H."/>
            <person name="Bogdanovic O."/>
            <person name="Lister R."/>
            <person name="Georgiou G."/>
            <person name="Paranjpe S."/>
            <person name="Van Kruijsbergen I."/>
            <person name="Mozaffari S."/>
            <person name="Shu S."/>
            <person name="Schmutz J."/>
            <person name="Jenkins J."/>
            <person name="Grimwood J."/>
            <person name="Carlson J."/>
            <person name="Mitros T."/>
            <person name="Simakov O."/>
            <person name="Heald R."/>
            <person name="Miller K."/>
            <person name="Haudenschild C."/>
            <person name="Kuroki Y."/>
            <person name="Tanaka T."/>
            <person name="Michiue T."/>
            <person name="Watanabe M."/>
            <person name="Kinoshita T."/>
            <person name="Ohta Y."/>
            <person name="Mawaribuchi S."/>
            <person name="Suzuki Y."/>
            <person name="Haramoto Y."/>
            <person name="Yamamoto T."/>
            <person name="Takagi C."/>
            <person name="Kitzman J."/>
            <person name="Shendure J."/>
            <person name="Nakayama T."/>
            <person name="Izutsu Y."/>
            <person name="Robert J."/>
            <person name="Dichmann D."/>
            <person name="Flajnik M."/>
            <person name="Houston D."/>
            <person name="Marcotte E."/>
            <person name="Wallingford J."/>
            <person name="Ito Y."/>
            <person name="Asashima M."/>
            <person name="Ueno N."/>
            <person name="Matsuda Y."/>
            <person name="Jan Veenstra G."/>
            <person name="Fujiyama A."/>
            <person name="Harland R."/>
            <person name="Taira M."/>
            <person name="Rokhsar D.S."/>
        </authorList>
    </citation>
    <scope>NUCLEOTIDE SEQUENCE</scope>
    <source>
        <strain evidence="2">J</strain>
        <tissue evidence="2">Blood</tissue>
    </source>
</reference>